<dbReference type="EMBL" id="AP024483">
    <property type="protein sequence ID" value="BCS83316.1"/>
    <property type="molecule type" value="Genomic_DNA"/>
</dbReference>
<dbReference type="GeneID" id="80558521"/>
<protein>
    <submittedName>
        <fullName evidence="2">Uncharacterized protein</fullName>
    </submittedName>
</protein>
<proteinExistence type="predicted"/>
<reference evidence="2 3" key="1">
    <citation type="submission" date="2021-02" db="EMBL/GenBank/DDBJ databases">
        <title>Cotonvirus japonicus, which uses Golgi apparatus of host cells for its virion factory, phylogenetically links tailed tupanvirus and icosahedral mimivirus.</title>
        <authorList>
            <person name="Takahashi H."/>
            <person name="Fukaya S."/>
            <person name="Song C."/>
            <person name="Murata K."/>
            <person name="Takemura M."/>
        </authorList>
    </citation>
    <scope>NUCLEOTIDE SEQUENCE [LARGE SCALE GENOMIC DNA]</scope>
</reference>
<keyword evidence="1" id="KW-0812">Transmembrane</keyword>
<keyword evidence="1" id="KW-0472">Membrane</keyword>
<evidence type="ECO:0000313" key="3">
    <source>
        <dbReference type="Proteomes" id="UP001321479"/>
    </source>
</evidence>
<evidence type="ECO:0000313" key="2">
    <source>
        <dbReference type="EMBL" id="BCS83316.1"/>
    </source>
</evidence>
<dbReference type="InterPro" id="IPR043881">
    <property type="entry name" value="DUF5851"/>
</dbReference>
<name>A0ABM7NT80_9VIRU</name>
<keyword evidence="3" id="KW-1185">Reference proteome</keyword>
<organism evidence="2 3">
    <name type="scientific">Cotonvirus japonicus</name>
    <dbReference type="NCBI Taxonomy" id="2811091"/>
    <lineage>
        <taxon>Viruses</taxon>
        <taxon>Varidnaviria</taxon>
        <taxon>Bamfordvirae</taxon>
        <taxon>Nucleocytoviricota</taxon>
        <taxon>Megaviricetes</taxon>
        <taxon>Imitervirales</taxon>
        <taxon>Mimiviridae</taxon>
        <taxon>Megamimivirinae</taxon>
        <taxon>Cotonvirus</taxon>
        <taxon>Cotonvirus japonicum</taxon>
    </lineage>
</organism>
<feature type="transmembrane region" description="Helical" evidence="1">
    <location>
        <begin position="12"/>
        <end position="28"/>
    </location>
</feature>
<sequence>MTQNKRRRLYNIYLYIYHIMIHLHTPVIKETIRPKKTKMALDKIYPEKKFHKVTKSALMNNVFNDLKSRQAILEILTLIEPWIYLHTNIKLVDHNHLPLIDEETINLISRGEYVVDYYFNVERSKYKEIENFNKLFSGTDISKDFFNKTNRYFQISNISFDLNIKTNNVNRFEILEKYAIESLTQILNIITDNFDALYNYSDQPEFLQNLFKNQQTNLVDNIDINYDSVGLQNIKTLMAHPNFDFTSKLMLKPTRDLVKHARQSNFQIISDIDKYLDELLTKYNDIMFFPYVYYFTKKANNSKYTSTINYKNFENTIINKINENFKFLVEQKLYNSSTKSNIFNDIIQGLNQMDNQNFYLKKSSIDILPIEETQNAFYDEIKLPSNYSVNNLEIIPRESVYIYNNNGKNIDVINSYSDKKHSLVINQSSGRATRSNTHIRDYDKVKIKINTIFKNLYYNNKQVIYPIDANIIVICINRITDTSYLDNMQDTYQYIDIIDNSENSKGATTTLKSYNRRTLIHKLTKKIFDGEHYLPWFINNYDKELIRLLFLLNLDQHEYIDYLKELLTTSNKKFLVNYSLFYCFNYESYSFYNLIWIDPSVNDKYYEISYIIKFIIIMDEITKLPDKNLIKIIKDYNTSYGWYDNVDTNNFRKSYLNFRTSLIKIIDTLDEMYHNNRKIN</sequence>
<dbReference type="Proteomes" id="UP001321479">
    <property type="component" value="Segment"/>
</dbReference>
<keyword evidence="1" id="KW-1133">Transmembrane helix</keyword>
<accession>A0ABM7NT80</accession>
<dbReference type="Pfam" id="PF19169">
    <property type="entry name" value="DUF5851"/>
    <property type="match status" value="1"/>
</dbReference>
<evidence type="ECO:0000256" key="1">
    <source>
        <dbReference type="SAM" id="Phobius"/>
    </source>
</evidence>
<dbReference type="RefSeq" id="YP_010841924.1">
    <property type="nucleotide sequence ID" value="NC_079139.1"/>
</dbReference>